<dbReference type="AlphaFoldDB" id="A0A8H5WQW2"/>
<dbReference type="OrthoDB" id="3145928at2759"/>
<dbReference type="Proteomes" id="UP000567885">
    <property type="component" value="Unassembled WGS sequence"/>
</dbReference>
<evidence type="ECO:0000256" key="1">
    <source>
        <dbReference type="SAM" id="MobiDB-lite"/>
    </source>
</evidence>
<name>A0A8H5WQW2_FUSHE</name>
<gene>
    <name evidence="2" type="ORF">FHETE_5147</name>
</gene>
<dbReference type="PANTHER" id="PTHR38111:SF9">
    <property type="entry name" value="ZN(2)-C6 FUNGAL-TYPE DOMAIN-CONTAINING PROTEIN"/>
    <property type="match status" value="1"/>
</dbReference>
<evidence type="ECO:0000313" key="3">
    <source>
        <dbReference type="Proteomes" id="UP000567885"/>
    </source>
</evidence>
<dbReference type="InterPro" id="IPR053178">
    <property type="entry name" value="Osmoadaptation_assoc"/>
</dbReference>
<organism evidence="2 3">
    <name type="scientific">Fusarium heterosporum</name>
    <dbReference type="NCBI Taxonomy" id="42747"/>
    <lineage>
        <taxon>Eukaryota</taxon>
        <taxon>Fungi</taxon>
        <taxon>Dikarya</taxon>
        <taxon>Ascomycota</taxon>
        <taxon>Pezizomycotina</taxon>
        <taxon>Sordariomycetes</taxon>
        <taxon>Hypocreomycetidae</taxon>
        <taxon>Hypocreales</taxon>
        <taxon>Nectriaceae</taxon>
        <taxon>Fusarium</taxon>
        <taxon>Fusarium heterosporum species complex</taxon>
    </lineage>
</organism>
<proteinExistence type="predicted"/>
<reference evidence="2 3" key="1">
    <citation type="submission" date="2020-05" db="EMBL/GenBank/DDBJ databases">
        <title>Identification and distribution of gene clusters putatively required for synthesis of sphingolipid metabolism inhibitors in phylogenetically diverse species of the filamentous fungus Fusarium.</title>
        <authorList>
            <person name="Kim H.-S."/>
            <person name="Busman M."/>
            <person name="Brown D.W."/>
            <person name="Divon H."/>
            <person name="Uhlig S."/>
            <person name="Proctor R.H."/>
        </authorList>
    </citation>
    <scope>NUCLEOTIDE SEQUENCE [LARGE SCALE GENOMIC DNA]</scope>
    <source>
        <strain evidence="2 3">NRRL 20693</strain>
    </source>
</reference>
<feature type="region of interest" description="Disordered" evidence="1">
    <location>
        <begin position="33"/>
        <end position="67"/>
    </location>
</feature>
<evidence type="ECO:0000313" key="2">
    <source>
        <dbReference type="EMBL" id="KAF5668881.1"/>
    </source>
</evidence>
<comment type="caution">
    <text evidence="2">The sequence shown here is derived from an EMBL/GenBank/DDBJ whole genome shotgun (WGS) entry which is preliminary data.</text>
</comment>
<accession>A0A8H5WQW2</accession>
<keyword evidence="3" id="KW-1185">Reference proteome</keyword>
<protein>
    <submittedName>
        <fullName evidence="2">Transcriptional regulatory moc3</fullName>
    </submittedName>
</protein>
<sequence>MPTTKNQSWSLDPLVKSLQCEGYERERVFITGTLQTKGRVASHPKKGSSSRKQRSQSSEQPSRTLRITPIQPLTSAWEDRTLVSNEGVECPVLMSALHTKLPYILPDDSAQDGTASFKITLPPYTPSTLQPLMGGGDFGVKAQCLAQLTSVYDKEESAQGYCIFFFEEAGYAFDESGSQQMRRMGPAYFSHFPNHHFFIRVYRPLAAGFALLRRQDTFISCPDWKTVPWQRHPKSLLDLLLDLVLFLPAIFAQVDQVMLYDATLDRRHRAQQLLQDCLSLERHFGVWLQLANRPSYEHPMAYWTEELSSSGCLIPFSDSYNFKDGNTGLAFLYYWMAQILFHQCIESLHRIIYQPIIDSYPNMWPDLSFDLQIDVTRYQNGRMFAADICRGLDSVLHHTAQPDMLIMPMSVAMDLYREIHTTSQDGLMEIVWIDNFRSRLIEKGQHVASVLQNQRWSEVATF</sequence>
<feature type="compositionally biased region" description="Basic residues" evidence="1">
    <location>
        <begin position="40"/>
        <end position="54"/>
    </location>
</feature>
<dbReference type="PANTHER" id="PTHR38111">
    <property type="entry name" value="ZN(2)-C6 FUNGAL-TYPE DOMAIN-CONTAINING PROTEIN-RELATED"/>
    <property type="match status" value="1"/>
</dbReference>
<dbReference type="EMBL" id="JAAGWQ010000089">
    <property type="protein sequence ID" value="KAF5668881.1"/>
    <property type="molecule type" value="Genomic_DNA"/>
</dbReference>